<evidence type="ECO:0000313" key="1">
    <source>
        <dbReference type="EMBL" id="OKO91366.1"/>
    </source>
</evidence>
<proteinExistence type="predicted"/>
<name>A0A1Q5STY9_9BACL</name>
<reference evidence="1 2" key="1">
    <citation type="submission" date="2016-11" db="EMBL/GenBank/DDBJ databases">
        <authorList>
            <person name="Kadnikov V."/>
            <person name="Nazina T."/>
        </authorList>
    </citation>
    <scope>NUCLEOTIDE SEQUENCE [LARGE SCALE GENOMIC DNA]</scope>
    <source>
        <strain evidence="1 2">1017</strain>
    </source>
</reference>
<accession>A0A1Q5STY9</accession>
<comment type="caution">
    <text evidence="1">The sequence shown here is derived from an EMBL/GenBank/DDBJ whole genome shotgun (WGS) entry which is preliminary data.</text>
</comment>
<dbReference type="Proteomes" id="UP000186030">
    <property type="component" value="Unassembled WGS sequence"/>
</dbReference>
<reference evidence="2" key="2">
    <citation type="submission" date="2017-01" db="EMBL/GenBank/DDBJ databases">
        <title>Genome sequencing and annotation of Geobacillus sp. 1017, a Hydrocarbon-Oxidizing Thermophilic Bacterium Isolated from a Heavy Oil Reservoir (China).</title>
        <authorList>
            <person name="Kadnikov V.V."/>
            <person name="Mardanov A.V."/>
            <person name="Poltaraus A.B."/>
            <person name="Sokolova D.S."/>
            <person name="Semenova E.M."/>
            <person name="Ravin N.V."/>
            <person name="Tourova T.P."/>
            <person name="Nazina T.N."/>
        </authorList>
    </citation>
    <scope>NUCLEOTIDE SEQUENCE [LARGE SCALE GENOMIC DNA]</scope>
    <source>
        <strain evidence="2">1017</strain>
    </source>
</reference>
<dbReference type="AlphaFoldDB" id="A0A1Q5STY9"/>
<dbReference type="EMBL" id="MQMG01000039">
    <property type="protein sequence ID" value="OKO91366.1"/>
    <property type="molecule type" value="Genomic_DNA"/>
</dbReference>
<sequence>MEISLFPSLPFRPANAGWDGRTGNIGVRDVSALEKTCRLFGRLALAERTPSRQPPRG</sequence>
<evidence type="ECO:0000313" key="2">
    <source>
        <dbReference type="Proteomes" id="UP000186030"/>
    </source>
</evidence>
<protein>
    <submittedName>
        <fullName evidence="1">Uncharacterized protein</fullName>
    </submittedName>
</protein>
<organism evidence="1 2">
    <name type="scientific">Geobacillus proteiniphilus</name>
    <dbReference type="NCBI Taxonomy" id="860353"/>
    <lineage>
        <taxon>Bacteria</taxon>
        <taxon>Bacillati</taxon>
        <taxon>Bacillota</taxon>
        <taxon>Bacilli</taxon>
        <taxon>Bacillales</taxon>
        <taxon>Anoxybacillaceae</taxon>
        <taxon>Geobacillus</taxon>
    </lineage>
</organism>
<gene>
    <name evidence="1" type="ORF">BRO54_2779</name>
</gene>